<evidence type="ECO:0000313" key="1">
    <source>
        <dbReference type="EMBL" id="CAF0703937.1"/>
    </source>
</evidence>
<dbReference type="RefSeq" id="WP_214096479.1">
    <property type="nucleotide sequence ID" value="NZ_CAJNOB010000056.1"/>
</dbReference>
<comment type="caution">
    <text evidence="1">The sequence shown here is derived from an EMBL/GenBank/DDBJ whole genome shotgun (WGS) entry which is preliminary data.</text>
</comment>
<dbReference type="EMBL" id="CAJNOB010000056">
    <property type="protein sequence ID" value="CAF0703937.1"/>
    <property type="molecule type" value="Genomic_DNA"/>
</dbReference>
<organism evidence="1 2">
    <name type="scientific">Candidatus Methylacidithermus pantelleriae</name>
    <dbReference type="NCBI Taxonomy" id="2744239"/>
    <lineage>
        <taxon>Bacteria</taxon>
        <taxon>Pseudomonadati</taxon>
        <taxon>Verrucomicrobiota</taxon>
        <taxon>Methylacidiphilae</taxon>
        <taxon>Methylacidiphilales</taxon>
        <taxon>Methylacidiphilaceae</taxon>
        <taxon>Candidatus Methylacidithermus</taxon>
    </lineage>
</organism>
<keyword evidence="2" id="KW-1185">Reference proteome</keyword>
<dbReference type="AlphaFoldDB" id="A0A8J2BVH9"/>
<evidence type="ECO:0000313" key="2">
    <source>
        <dbReference type="Proteomes" id="UP000663859"/>
    </source>
</evidence>
<reference evidence="1" key="1">
    <citation type="submission" date="2021-02" db="EMBL/GenBank/DDBJ databases">
        <authorList>
            <person name="Cremers G."/>
            <person name="Picone N."/>
        </authorList>
    </citation>
    <scope>NUCLEOTIDE SEQUENCE</scope>
    <source>
        <strain evidence="1">PQ17</strain>
    </source>
</reference>
<protein>
    <submittedName>
        <fullName evidence="1">Uncharacterized protein</fullName>
    </submittedName>
</protein>
<sequence>MPTGTVIVYAEAASPDGVELFRAGVQAPMNQRIETGSWLGLSKFALKQSVVDCQGRQGRRL</sequence>
<accession>A0A8J2BVH9</accession>
<proteinExistence type="predicted"/>
<gene>
    <name evidence="1" type="ORF">MPNT_60143</name>
</gene>
<name>A0A8J2BVH9_9BACT</name>
<dbReference type="Proteomes" id="UP000663859">
    <property type="component" value="Unassembled WGS sequence"/>
</dbReference>